<feature type="active site" description="Proton donor" evidence="5">
    <location>
        <position position="203"/>
    </location>
</feature>
<dbReference type="GO" id="GO:0006146">
    <property type="term" value="P:adenine catabolic process"/>
    <property type="evidence" value="ECO:0007669"/>
    <property type="project" value="UniProtKB-UniRule"/>
</dbReference>
<feature type="binding site" evidence="5">
    <location>
        <position position="281"/>
    </location>
    <ligand>
        <name>Zn(2+)</name>
        <dbReference type="ChEBI" id="CHEBI:29105"/>
        <note>catalytic</note>
    </ligand>
</feature>
<dbReference type="Pfam" id="PF00962">
    <property type="entry name" value="A_deaminase"/>
    <property type="match status" value="1"/>
</dbReference>
<dbReference type="PANTHER" id="PTHR43114:SF6">
    <property type="entry name" value="ADENINE DEAMINASE"/>
    <property type="match status" value="1"/>
</dbReference>
<comment type="cofactor">
    <cofactor evidence="5">
        <name>Zn(2+)</name>
        <dbReference type="ChEBI" id="CHEBI:29105"/>
    </cofactor>
    <text evidence="5">Binds 1 zinc ion per subunit.</text>
</comment>
<keyword evidence="1 5" id="KW-0479">Metal-binding</keyword>
<dbReference type="GO" id="GO:0008270">
    <property type="term" value="F:zinc ion binding"/>
    <property type="evidence" value="ECO:0007669"/>
    <property type="project" value="UniProtKB-UniRule"/>
</dbReference>
<keyword evidence="2 5" id="KW-0378">Hydrolase</keyword>
<dbReference type="SUPFAM" id="SSF51556">
    <property type="entry name" value="Metallo-dependent hydrolases"/>
    <property type="match status" value="1"/>
</dbReference>
<comment type="similarity">
    <text evidence="5">Belongs to the metallo-dependent hydrolases superfamily. Adenosine and AMP deaminases family. Adenine deaminase type 2 subfamily.</text>
</comment>
<dbReference type="GO" id="GO:0005829">
    <property type="term" value="C:cytosol"/>
    <property type="evidence" value="ECO:0007669"/>
    <property type="project" value="TreeGrafter"/>
</dbReference>
<name>A0A7W5DTM3_9PORP</name>
<feature type="domain" description="Adenosine deaminase" evidence="6">
    <location>
        <begin position="15"/>
        <end position="331"/>
    </location>
</feature>
<comment type="catalytic activity">
    <reaction evidence="5">
        <text>adenine + H2O + H(+) = hypoxanthine + NH4(+)</text>
        <dbReference type="Rhea" id="RHEA:23688"/>
        <dbReference type="ChEBI" id="CHEBI:15377"/>
        <dbReference type="ChEBI" id="CHEBI:15378"/>
        <dbReference type="ChEBI" id="CHEBI:16708"/>
        <dbReference type="ChEBI" id="CHEBI:17368"/>
        <dbReference type="ChEBI" id="CHEBI:28938"/>
        <dbReference type="EC" id="3.5.4.2"/>
    </reaction>
</comment>
<dbReference type="CDD" id="cd01320">
    <property type="entry name" value="ADA"/>
    <property type="match status" value="1"/>
</dbReference>
<feature type="binding site" evidence="5">
    <location>
        <position position="200"/>
    </location>
    <ligand>
        <name>Zn(2+)</name>
        <dbReference type="ChEBI" id="CHEBI:29105"/>
        <note>catalytic</note>
    </ligand>
</feature>
<dbReference type="InterPro" id="IPR006330">
    <property type="entry name" value="Ado/ade_deaminase"/>
</dbReference>
<feature type="binding site" evidence="5">
    <location>
        <position position="22"/>
    </location>
    <ligand>
        <name>Zn(2+)</name>
        <dbReference type="ChEBI" id="CHEBI:29105"/>
        <note>catalytic</note>
    </ligand>
</feature>
<dbReference type="InterPro" id="IPR032466">
    <property type="entry name" value="Metal_Hydrolase"/>
</dbReference>
<dbReference type="FunFam" id="3.20.20.140:FF:000039">
    <property type="entry name" value="Adenine deaminase"/>
    <property type="match status" value="1"/>
</dbReference>
<keyword evidence="3 5" id="KW-0862">Zinc</keyword>
<sequence>MDSITTIETFIQHIPKAELHLHIEGTLEPELMMKIAKRNEISLDYESVDEIKKAYQFSNLQDFLDIYYAGANVLRHETDFFDLTWSYLTKAHSQNIVHTEIFFDPQTHTERGVAFSTVITGIHKALEKAQNELGISSKIIMSILRHLDEDSALETLKEALPYKEWITAIGLDSSEVGNPPSKFARVFEKAKTEGFETVAHAGEEGDAGYVREAIEILKVSRIDHGNRSLEDELLIKHIVENKIPLTVCPLSNLKLKVVKEAIDHPLLKMLNRGMVATVNSDDPAYFGGYINENFLAMSEALNLTAKHVHQLSRNSFIASFLTQEEKSKWIRETDLYYEQYHGRIE</sequence>
<dbReference type="EC" id="3.5.4.2" evidence="5"/>
<proteinExistence type="inferred from homology"/>
<accession>A0A7W5DTM3</accession>
<protein>
    <recommendedName>
        <fullName evidence="5">Adenine deaminase</fullName>
        <shortName evidence="5">ADE</shortName>
        <ecNumber evidence="5">3.5.4.2</ecNumber>
    </recommendedName>
    <alternativeName>
        <fullName evidence="5">Adenine aminohydrolase</fullName>
        <shortName evidence="5">AAH</shortName>
    </alternativeName>
</protein>
<dbReference type="Proteomes" id="UP000544222">
    <property type="component" value="Unassembled WGS sequence"/>
</dbReference>
<evidence type="ECO:0000256" key="2">
    <source>
        <dbReference type="ARBA" id="ARBA00022801"/>
    </source>
</evidence>
<dbReference type="HAMAP" id="MF_01962">
    <property type="entry name" value="Adenine_deaminase"/>
    <property type="match status" value="1"/>
</dbReference>
<dbReference type="InterPro" id="IPR001365">
    <property type="entry name" value="A_deaminase_dom"/>
</dbReference>
<dbReference type="NCBIfam" id="TIGR01430">
    <property type="entry name" value="aden_deam"/>
    <property type="match status" value="1"/>
</dbReference>
<dbReference type="EMBL" id="JACHYB010000002">
    <property type="protein sequence ID" value="MBB3188686.1"/>
    <property type="molecule type" value="Genomic_DNA"/>
</dbReference>
<dbReference type="GO" id="GO:0009117">
    <property type="term" value="P:nucleotide metabolic process"/>
    <property type="evidence" value="ECO:0007669"/>
    <property type="project" value="UniProtKB-KW"/>
</dbReference>
<dbReference type="GO" id="GO:0043103">
    <property type="term" value="P:hypoxanthine salvage"/>
    <property type="evidence" value="ECO:0007669"/>
    <property type="project" value="UniProtKB-UniRule"/>
</dbReference>
<feature type="binding site" evidence="5">
    <location>
        <position position="20"/>
    </location>
    <ligand>
        <name>Zn(2+)</name>
        <dbReference type="ChEBI" id="CHEBI:29105"/>
        <note>catalytic</note>
    </ligand>
</feature>
<organism evidence="7 8">
    <name type="scientific">Microbacter margulisiae</name>
    <dbReference type="NCBI Taxonomy" id="1350067"/>
    <lineage>
        <taxon>Bacteria</taxon>
        <taxon>Pseudomonadati</taxon>
        <taxon>Bacteroidota</taxon>
        <taxon>Bacteroidia</taxon>
        <taxon>Bacteroidales</taxon>
        <taxon>Porphyromonadaceae</taxon>
        <taxon>Microbacter</taxon>
    </lineage>
</organism>
<reference evidence="7 8" key="1">
    <citation type="submission" date="2020-08" db="EMBL/GenBank/DDBJ databases">
        <title>Genomic Encyclopedia of Type Strains, Phase IV (KMG-IV): sequencing the most valuable type-strain genomes for metagenomic binning, comparative biology and taxonomic classification.</title>
        <authorList>
            <person name="Goeker M."/>
        </authorList>
    </citation>
    <scope>NUCLEOTIDE SEQUENCE [LARGE SCALE GENOMIC DNA]</scope>
    <source>
        <strain evidence="7 8">DSM 27471</strain>
    </source>
</reference>
<comment type="function">
    <text evidence="5">Catalyzes the hydrolytic deamination of adenine to hypoxanthine. Plays an important role in the purine salvage pathway and in nitrogen catabolism.</text>
</comment>
<dbReference type="GO" id="GO:0000034">
    <property type="term" value="F:adenine deaminase activity"/>
    <property type="evidence" value="ECO:0007669"/>
    <property type="project" value="UniProtKB-UniRule"/>
</dbReference>
<keyword evidence="8" id="KW-1185">Reference proteome</keyword>
<keyword evidence="4 5" id="KW-0546">Nucleotide metabolism</keyword>
<feature type="site" description="Important for catalytic activity" evidence="5">
    <location>
        <position position="224"/>
    </location>
</feature>
<dbReference type="AlphaFoldDB" id="A0A7W5DTM3"/>
<dbReference type="Gene3D" id="3.20.20.140">
    <property type="entry name" value="Metal-dependent hydrolases"/>
    <property type="match status" value="1"/>
</dbReference>
<comment type="caution">
    <text evidence="7">The sequence shown here is derived from an EMBL/GenBank/DDBJ whole genome shotgun (WGS) entry which is preliminary data.</text>
</comment>
<evidence type="ECO:0000256" key="5">
    <source>
        <dbReference type="HAMAP-Rule" id="MF_01962"/>
    </source>
</evidence>
<evidence type="ECO:0000256" key="3">
    <source>
        <dbReference type="ARBA" id="ARBA00022833"/>
    </source>
</evidence>
<gene>
    <name evidence="7" type="ORF">FHX64_002884</name>
</gene>
<evidence type="ECO:0000313" key="8">
    <source>
        <dbReference type="Proteomes" id="UP000544222"/>
    </source>
</evidence>
<evidence type="ECO:0000259" key="6">
    <source>
        <dbReference type="Pfam" id="PF00962"/>
    </source>
</evidence>
<feature type="binding site" evidence="5">
    <location>
        <position position="282"/>
    </location>
    <ligand>
        <name>substrate</name>
    </ligand>
</feature>
<dbReference type="InterPro" id="IPR028892">
    <property type="entry name" value="ADE"/>
</dbReference>
<dbReference type="RefSeq" id="WP_221202220.1">
    <property type="nucleotide sequence ID" value="NZ_JACHYB010000002.1"/>
</dbReference>
<dbReference type="NCBIfam" id="NF006850">
    <property type="entry name" value="PRK09358.1-6"/>
    <property type="match status" value="1"/>
</dbReference>
<evidence type="ECO:0000256" key="4">
    <source>
        <dbReference type="ARBA" id="ARBA00023080"/>
    </source>
</evidence>
<evidence type="ECO:0000256" key="1">
    <source>
        <dbReference type="ARBA" id="ARBA00022723"/>
    </source>
</evidence>
<dbReference type="PANTHER" id="PTHR43114">
    <property type="entry name" value="ADENINE DEAMINASE"/>
    <property type="match status" value="1"/>
</dbReference>
<evidence type="ECO:0000313" key="7">
    <source>
        <dbReference type="EMBL" id="MBB3188686.1"/>
    </source>
</evidence>